<dbReference type="InterPro" id="IPR023996">
    <property type="entry name" value="TonB-dep_OMP_SusC/RagA"/>
</dbReference>
<keyword evidence="2 7" id="KW-0813">Transport</keyword>
<sequence length="966" mass="106661">MNVKLRVLTAGVLFFTGQLAFAQDSIPAKKGQEEKIEEVVILGYDNKRLFKKTNDAVTTVTAEMIENRPNINALASIQGQAAGLQISFNSGSPGSNKITALIRGVGSIAGNNAPLYVVDGIPVSETYFRSINPDDVSSSSVLKDAAATSIYGNRGANGVIIINTKSGRFNSALKVGYSANIGVSMLQKHRYDIANSPETLRLEKDNETGLGSTLTDEEIANYPTTDWEKIFFRQAFTQNHSLTLQSGGKNLSNFTSFNYLDQEGIVKNTDFKRMSVRTNFNGKSNNEKFTFSSNIALTFSRRNQLEQETRTDINANVLQNPLQGLLTSLPYIDPSLYVDGQQLFNDFGAPSFQIVPYMLMDYLKPGNIPNRYDELRLLANAVGKYKFTENLSAQLTTGVDYSNESRVFARAPWSYLAIASRQAGVEFGGIEQRAEVRDVSINNVLKVTYEKTFGENHNVELSAFTEYLKFHRNSSSLSQSGLDPKTWVFGAGSGWVPFNTATPTIYRPTIGGTKNDAGLFSYFGVLNYDYSGKYGITATLRRDAAYKFSDENKWGTFWSVGARWNLDQEEFLKSSSLNLLKLRASYGTQGNQNIVAAAAGFNPIYLGANLVRSLTSTVGSGYGLNPQLSTTIANEDLKWEVLKQANIGLDFDYKNGLISGSLDVYDKRTQDLYSVQPLSAITGQYTINGNVGDMYNKGIELSLRSNIFNRQDFKLSVFANGAYNKNRVTKLAIGTTNPANPFLDTNNTSTLYGTTAEGHMLGEYFMVPYLGANPTDGRAQFLDRNGNVTFNPTNDDRRWTGKSFLPVYQGGFGLNASYKGFFVDVLFTYAAKVWRSDFDLDNLSSPSNIGVFPVTRDLLSAWTPNNTNTDVPVLTDITGADNSSSFSDRFLKDASYIRLRNVTLGYNFGKDILGNTPISQVKLYVQAENFFTWTKWRGFDVEGGFSSNQGGFPTPRVATVGVDVQF</sequence>
<name>A0ABW8Y488_9FLAO</name>
<keyword evidence="3 7" id="KW-1134">Transmembrane beta strand</keyword>
<feature type="signal peptide" evidence="8">
    <location>
        <begin position="1"/>
        <end position="22"/>
    </location>
</feature>
<keyword evidence="6 7" id="KW-0998">Cell outer membrane</keyword>
<comment type="caution">
    <text evidence="10">The sequence shown here is derived from an EMBL/GenBank/DDBJ whole genome shotgun (WGS) entry which is preliminary data.</text>
</comment>
<feature type="chain" id="PRO_5046049173" evidence="8">
    <location>
        <begin position="23"/>
        <end position="966"/>
    </location>
</feature>
<dbReference type="PROSITE" id="PS52016">
    <property type="entry name" value="TONB_DEPENDENT_REC_3"/>
    <property type="match status" value="1"/>
</dbReference>
<dbReference type="Gene3D" id="2.40.170.20">
    <property type="entry name" value="TonB-dependent receptor, beta-barrel domain"/>
    <property type="match status" value="1"/>
</dbReference>
<feature type="domain" description="TonB-dependent receptor plug" evidence="9">
    <location>
        <begin position="52"/>
        <end position="159"/>
    </location>
</feature>
<dbReference type="InterPro" id="IPR039426">
    <property type="entry name" value="TonB-dep_rcpt-like"/>
</dbReference>
<dbReference type="InterPro" id="IPR036942">
    <property type="entry name" value="Beta-barrel_TonB_sf"/>
</dbReference>
<proteinExistence type="inferred from homology"/>
<gene>
    <name evidence="10" type="ORF">ABS765_12180</name>
</gene>
<reference evidence="10 11" key="1">
    <citation type="submission" date="2024-06" db="EMBL/GenBank/DDBJ databases">
        <authorList>
            <person name="Kaempfer P."/>
            <person name="Viver T."/>
        </authorList>
    </citation>
    <scope>NUCLEOTIDE SEQUENCE [LARGE SCALE GENOMIC DNA]</scope>
    <source>
        <strain evidence="10 11">ST-37</strain>
    </source>
</reference>
<dbReference type="InterPro" id="IPR023997">
    <property type="entry name" value="TonB-dep_OMP_SusC/RagA_CS"/>
</dbReference>
<comment type="similarity">
    <text evidence="7">Belongs to the TonB-dependent receptor family.</text>
</comment>
<dbReference type="NCBIfam" id="TIGR04056">
    <property type="entry name" value="OMP_RagA_SusC"/>
    <property type="match status" value="1"/>
</dbReference>
<protein>
    <submittedName>
        <fullName evidence="10">SusC/RagA family TonB-linked outer membrane protein</fullName>
    </submittedName>
</protein>
<evidence type="ECO:0000256" key="8">
    <source>
        <dbReference type="SAM" id="SignalP"/>
    </source>
</evidence>
<evidence type="ECO:0000256" key="5">
    <source>
        <dbReference type="ARBA" id="ARBA00023136"/>
    </source>
</evidence>
<evidence type="ECO:0000256" key="2">
    <source>
        <dbReference type="ARBA" id="ARBA00022448"/>
    </source>
</evidence>
<dbReference type="RefSeq" id="WP_408090910.1">
    <property type="nucleotide sequence ID" value="NZ_JBELPY010000007.1"/>
</dbReference>
<evidence type="ECO:0000313" key="11">
    <source>
        <dbReference type="Proteomes" id="UP001629058"/>
    </source>
</evidence>
<dbReference type="Gene3D" id="2.170.130.10">
    <property type="entry name" value="TonB-dependent receptor, plug domain"/>
    <property type="match status" value="1"/>
</dbReference>
<evidence type="ECO:0000259" key="9">
    <source>
        <dbReference type="Pfam" id="PF07715"/>
    </source>
</evidence>
<dbReference type="Pfam" id="PF07715">
    <property type="entry name" value="Plug"/>
    <property type="match status" value="1"/>
</dbReference>
<evidence type="ECO:0000256" key="4">
    <source>
        <dbReference type="ARBA" id="ARBA00022692"/>
    </source>
</evidence>
<evidence type="ECO:0000313" key="10">
    <source>
        <dbReference type="EMBL" id="MFL9834788.1"/>
    </source>
</evidence>
<evidence type="ECO:0000256" key="3">
    <source>
        <dbReference type="ARBA" id="ARBA00022452"/>
    </source>
</evidence>
<keyword evidence="8" id="KW-0732">Signal</keyword>
<dbReference type="EMBL" id="JBELPY010000007">
    <property type="protein sequence ID" value="MFL9834788.1"/>
    <property type="molecule type" value="Genomic_DNA"/>
</dbReference>
<accession>A0ABW8Y488</accession>
<keyword evidence="11" id="KW-1185">Reference proteome</keyword>
<dbReference type="NCBIfam" id="TIGR04057">
    <property type="entry name" value="SusC_RagA_signa"/>
    <property type="match status" value="1"/>
</dbReference>
<organism evidence="10 11">
    <name type="scientific">Chryseobacterium terrae</name>
    <dbReference type="NCBI Taxonomy" id="3163299"/>
    <lineage>
        <taxon>Bacteria</taxon>
        <taxon>Pseudomonadati</taxon>
        <taxon>Bacteroidota</taxon>
        <taxon>Flavobacteriia</taxon>
        <taxon>Flavobacteriales</taxon>
        <taxon>Weeksellaceae</taxon>
        <taxon>Chryseobacterium group</taxon>
        <taxon>Chryseobacterium</taxon>
    </lineage>
</organism>
<evidence type="ECO:0000256" key="7">
    <source>
        <dbReference type="PROSITE-ProRule" id="PRU01360"/>
    </source>
</evidence>
<dbReference type="InterPro" id="IPR012910">
    <property type="entry name" value="Plug_dom"/>
</dbReference>
<dbReference type="SUPFAM" id="SSF56935">
    <property type="entry name" value="Porins"/>
    <property type="match status" value="1"/>
</dbReference>
<evidence type="ECO:0000256" key="1">
    <source>
        <dbReference type="ARBA" id="ARBA00004571"/>
    </source>
</evidence>
<evidence type="ECO:0000256" key="6">
    <source>
        <dbReference type="ARBA" id="ARBA00023237"/>
    </source>
</evidence>
<dbReference type="Proteomes" id="UP001629058">
    <property type="component" value="Unassembled WGS sequence"/>
</dbReference>
<comment type="subcellular location">
    <subcellularLocation>
        <location evidence="1 7">Cell outer membrane</location>
        <topology evidence="1 7">Multi-pass membrane protein</topology>
    </subcellularLocation>
</comment>
<dbReference type="InterPro" id="IPR037066">
    <property type="entry name" value="Plug_dom_sf"/>
</dbReference>
<keyword evidence="5 7" id="KW-0472">Membrane</keyword>
<keyword evidence="4 7" id="KW-0812">Transmembrane</keyword>